<comment type="caution">
    <text evidence="3">The sequence shown here is derived from an EMBL/GenBank/DDBJ whole genome shotgun (WGS) entry which is preliminary data.</text>
</comment>
<keyword evidence="4" id="KW-1185">Reference proteome</keyword>
<evidence type="ECO:0000256" key="1">
    <source>
        <dbReference type="SAM" id="Phobius"/>
    </source>
</evidence>
<name>A0ABP9H3S8_9FLAO</name>
<evidence type="ECO:0000259" key="2">
    <source>
        <dbReference type="Pfam" id="PF11127"/>
    </source>
</evidence>
<feature type="domain" description="Inner membrane protein YgaP-like transmembrane" evidence="2">
    <location>
        <begin position="1"/>
        <end position="66"/>
    </location>
</feature>
<feature type="transmembrane region" description="Helical" evidence="1">
    <location>
        <begin position="12"/>
        <end position="29"/>
    </location>
</feature>
<dbReference type="Proteomes" id="UP001501692">
    <property type="component" value="Unassembled WGS sequence"/>
</dbReference>
<gene>
    <name evidence="3" type="ORF">GCM10023315_05770</name>
</gene>
<sequence length="72" mass="7907">MKKNMGTLDKGIRITVAIAIALLYYFNVISGTLAYVLMGIAIIFLITSFINFCPLYTVLGINSCKIKNANKS</sequence>
<dbReference type="EMBL" id="BAABJK010000004">
    <property type="protein sequence ID" value="GAA4960658.1"/>
    <property type="molecule type" value="Genomic_DNA"/>
</dbReference>
<evidence type="ECO:0000313" key="4">
    <source>
        <dbReference type="Proteomes" id="UP001501692"/>
    </source>
</evidence>
<dbReference type="InterPro" id="IPR021309">
    <property type="entry name" value="YgaP-like_TM"/>
</dbReference>
<keyword evidence="1" id="KW-1133">Transmembrane helix</keyword>
<keyword evidence="1" id="KW-0472">Membrane</keyword>
<protein>
    <submittedName>
        <fullName evidence="3">DUF2892 domain-containing protein</fullName>
    </submittedName>
</protein>
<organism evidence="3 4">
    <name type="scientific">Algibacter aquimarinus</name>
    <dbReference type="NCBI Taxonomy" id="1136748"/>
    <lineage>
        <taxon>Bacteria</taxon>
        <taxon>Pseudomonadati</taxon>
        <taxon>Bacteroidota</taxon>
        <taxon>Flavobacteriia</taxon>
        <taxon>Flavobacteriales</taxon>
        <taxon>Flavobacteriaceae</taxon>
        <taxon>Algibacter</taxon>
    </lineage>
</organism>
<accession>A0ABP9H3S8</accession>
<dbReference type="Pfam" id="PF11127">
    <property type="entry name" value="YgaP-like_TM"/>
    <property type="match status" value="1"/>
</dbReference>
<keyword evidence="1" id="KW-0812">Transmembrane</keyword>
<feature type="transmembrane region" description="Helical" evidence="1">
    <location>
        <begin position="35"/>
        <end position="59"/>
    </location>
</feature>
<dbReference type="RefSeq" id="WP_345164342.1">
    <property type="nucleotide sequence ID" value="NZ_BAABJK010000004.1"/>
</dbReference>
<reference evidence="4" key="1">
    <citation type="journal article" date="2019" name="Int. J. Syst. Evol. Microbiol.">
        <title>The Global Catalogue of Microorganisms (GCM) 10K type strain sequencing project: providing services to taxonomists for standard genome sequencing and annotation.</title>
        <authorList>
            <consortium name="The Broad Institute Genomics Platform"/>
            <consortium name="The Broad Institute Genome Sequencing Center for Infectious Disease"/>
            <person name="Wu L."/>
            <person name="Ma J."/>
        </authorList>
    </citation>
    <scope>NUCLEOTIDE SEQUENCE [LARGE SCALE GENOMIC DNA]</scope>
    <source>
        <strain evidence="4">JCM 18287</strain>
    </source>
</reference>
<proteinExistence type="predicted"/>
<evidence type="ECO:0000313" key="3">
    <source>
        <dbReference type="EMBL" id="GAA4960658.1"/>
    </source>
</evidence>